<dbReference type="Pfam" id="PF13399">
    <property type="entry name" value="LytR_C"/>
    <property type="match status" value="1"/>
</dbReference>
<comment type="similarity">
    <text evidence="1">Belongs to the LytR/CpsA/Psr (LCP) family.</text>
</comment>
<dbReference type="InterPro" id="IPR050922">
    <property type="entry name" value="LytR/CpsA/Psr_CW_biosynth"/>
</dbReference>
<dbReference type="AlphaFoldDB" id="A0A367F8D0"/>
<feature type="region of interest" description="Disordered" evidence="2">
    <location>
        <begin position="1"/>
        <end position="218"/>
    </location>
</feature>
<feature type="transmembrane region" description="Helical" evidence="3">
    <location>
        <begin position="262"/>
        <end position="282"/>
    </location>
</feature>
<evidence type="ECO:0000313" key="7">
    <source>
        <dbReference type="Proteomes" id="UP000252914"/>
    </source>
</evidence>
<dbReference type="RefSeq" id="WP_114021265.1">
    <property type="nucleotide sequence ID" value="NZ_QOIN01000035.1"/>
</dbReference>
<feature type="compositionally biased region" description="Low complexity" evidence="2">
    <location>
        <begin position="194"/>
        <end position="213"/>
    </location>
</feature>
<dbReference type="Gene3D" id="3.40.630.190">
    <property type="entry name" value="LCP protein"/>
    <property type="match status" value="1"/>
</dbReference>
<dbReference type="Pfam" id="PF03816">
    <property type="entry name" value="LytR_cpsA_psr"/>
    <property type="match status" value="1"/>
</dbReference>
<name>A0A367F8D0_9ACTN</name>
<evidence type="ECO:0000259" key="5">
    <source>
        <dbReference type="Pfam" id="PF13399"/>
    </source>
</evidence>
<feature type="compositionally biased region" description="Gly residues" evidence="2">
    <location>
        <begin position="77"/>
        <end position="86"/>
    </location>
</feature>
<gene>
    <name evidence="6" type="ORF">DTL70_08630</name>
</gene>
<dbReference type="Gene3D" id="3.30.70.2390">
    <property type="match status" value="1"/>
</dbReference>
<organism evidence="6 7">
    <name type="scientific">Streptomyces diacarni</name>
    <dbReference type="NCBI Taxonomy" id="2800381"/>
    <lineage>
        <taxon>Bacteria</taxon>
        <taxon>Bacillati</taxon>
        <taxon>Actinomycetota</taxon>
        <taxon>Actinomycetes</taxon>
        <taxon>Kitasatosporales</taxon>
        <taxon>Streptomycetaceae</taxon>
        <taxon>Streptomyces</taxon>
    </lineage>
</organism>
<dbReference type="EMBL" id="QOIN01000035">
    <property type="protein sequence ID" value="RCG26112.1"/>
    <property type="molecule type" value="Genomic_DNA"/>
</dbReference>
<dbReference type="PANTHER" id="PTHR33392">
    <property type="entry name" value="POLYISOPRENYL-TEICHOIC ACID--PEPTIDOGLYCAN TEICHOIC ACID TRANSFERASE TAGU"/>
    <property type="match status" value="1"/>
</dbReference>
<proteinExistence type="inferred from homology"/>
<protein>
    <submittedName>
        <fullName evidence="6">LytR family transcriptional regulator</fullName>
    </submittedName>
</protein>
<dbReference type="PANTHER" id="PTHR33392:SF6">
    <property type="entry name" value="POLYISOPRENYL-TEICHOIC ACID--PEPTIDOGLYCAN TEICHOIC ACID TRANSFERASE TAGU"/>
    <property type="match status" value="1"/>
</dbReference>
<evidence type="ECO:0000256" key="3">
    <source>
        <dbReference type="SAM" id="Phobius"/>
    </source>
</evidence>
<evidence type="ECO:0000313" key="6">
    <source>
        <dbReference type="EMBL" id="RCG26112.1"/>
    </source>
</evidence>
<keyword evidence="7" id="KW-1185">Reference proteome</keyword>
<evidence type="ECO:0000259" key="4">
    <source>
        <dbReference type="Pfam" id="PF03816"/>
    </source>
</evidence>
<accession>A0A367F8D0</accession>
<dbReference type="InterPro" id="IPR027381">
    <property type="entry name" value="LytR/CpsA/Psr_C"/>
</dbReference>
<evidence type="ECO:0000256" key="2">
    <source>
        <dbReference type="SAM" id="MobiDB-lite"/>
    </source>
</evidence>
<feature type="compositionally biased region" description="Gly residues" evidence="2">
    <location>
        <begin position="49"/>
        <end position="69"/>
    </location>
</feature>
<keyword evidence="3" id="KW-0472">Membrane</keyword>
<dbReference type="Proteomes" id="UP000252914">
    <property type="component" value="Unassembled WGS sequence"/>
</dbReference>
<comment type="caution">
    <text evidence="6">The sequence shown here is derived from an EMBL/GenBank/DDBJ whole genome shotgun (WGS) entry which is preliminary data.</text>
</comment>
<evidence type="ECO:0000256" key="1">
    <source>
        <dbReference type="ARBA" id="ARBA00006068"/>
    </source>
</evidence>
<dbReference type="InterPro" id="IPR004474">
    <property type="entry name" value="LytR_CpsA_psr"/>
</dbReference>
<keyword evidence="3" id="KW-1133">Transmembrane helix</keyword>
<feature type="domain" description="Cell envelope-related transcriptional attenuator" evidence="4">
    <location>
        <begin position="357"/>
        <end position="462"/>
    </location>
</feature>
<reference evidence="6 7" key="1">
    <citation type="submission" date="2018-06" db="EMBL/GenBank/DDBJ databases">
        <title>Streptomyces reniochalinae sp. nov. and Streptomyces diacarnus sp. nov. from marine sponges.</title>
        <authorList>
            <person name="Li L."/>
        </authorList>
    </citation>
    <scope>NUCLEOTIDE SEQUENCE [LARGE SCALE GENOMIC DNA]</scope>
    <source>
        <strain evidence="6 7">LHW51701</strain>
    </source>
</reference>
<sequence length="631" mass="65471">MSDGYGYDPYAPQPEIIGYDEYGRPVYRRQDAYDQPYGAQSGYEAPGGYDAGGGYGAQGGHDAGGGYGAQAGQAGHPAGGGQGGYGPYDSYGQAGATGQQPGHDAYSGYPEAAPQQGGHAGTYDYGAHAAYGQQPATPHASQPTAAQQSQHTQQQAWFPEQAPAPAQEQYAPEQARQATYGPGEPSRDRQAPEQAQQGQHPPGRPPQARQQSGGREDGYQTEQFSFVEEASDESEDVIDWLKFSESRTERREEAKRRGRNRIVALVVVLALVVAGGVGYLWYAGMLPGTGGGESKSAAAAGKHRDVIVVHLREENGDSSTALLVDNAGTGRGTSLLLPNALAVTTEDGTTTTLGKSVDDQGAGPTRDALNTLLGSDIKGTWRLDTPFLEKLVELVGGISVDTDTAVPGEKKGSGPLVEKGSAQEMDGRAAVAYATYRAQGEPQDKQLARFGQVMRAVLKKVSSEPRGATRTVESLGQIPDPSLSEPQLGASLAKLAAHAKKGDYRSQVVPVRANGTLSGQVSDRIVGKVLGGTVKNSDPDAAPRVSLKNATGKRGLDATASVALVNGGYTVVKGGTGATRTTSLVTYAEAAQKSKAEQVAKTLGLPGGAVRKGEGTANADVTVVLGADYGG</sequence>
<keyword evidence="3" id="KW-0812">Transmembrane</keyword>
<feature type="compositionally biased region" description="Low complexity" evidence="2">
    <location>
        <begin position="133"/>
        <end position="178"/>
    </location>
</feature>
<feature type="domain" description="LytR/CpsA/Psr regulator C-terminal" evidence="5">
    <location>
        <begin position="544"/>
        <end position="629"/>
    </location>
</feature>